<accession>A0A0N4ZIH8</accession>
<dbReference type="Pfam" id="PF00102">
    <property type="entry name" value="Y_phosphatase"/>
    <property type="match status" value="1"/>
</dbReference>
<evidence type="ECO:0000313" key="3">
    <source>
        <dbReference type="WBParaSite" id="PTRK_0000773300.1"/>
    </source>
</evidence>
<dbReference type="Proteomes" id="UP000038045">
    <property type="component" value="Unplaced"/>
</dbReference>
<dbReference type="InterPro" id="IPR000242">
    <property type="entry name" value="PTP_cat"/>
</dbReference>
<dbReference type="SUPFAM" id="SSF52799">
    <property type="entry name" value="(Phosphotyrosine protein) phosphatases II"/>
    <property type="match status" value="1"/>
</dbReference>
<dbReference type="STRING" id="131310.A0A0N4ZIH8"/>
<dbReference type="GO" id="GO:0004725">
    <property type="term" value="F:protein tyrosine phosphatase activity"/>
    <property type="evidence" value="ECO:0007669"/>
    <property type="project" value="InterPro"/>
</dbReference>
<reference evidence="3" key="1">
    <citation type="submission" date="2017-02" db="UniProtKB">
        <authorList>
            <consortium name="WormBaseParasite"/>
        </authorList>
    </citation>
    <scope>IDENTIFICATION</scope>
</reference>
<sequence>MIQVQLSFKITTGKESKIVHIFYVSDWKEFDLPIGPKSIIELYKGVSEIAEDKTILIQNSKGVDLRVFMFVYFCCILEKMTTDGTSSNPMEIIKMVRERCQGGNISFSEYSFLITSLITYFFENGFLVDKSDERIKLRSDFDDFMYEVRHIEDDVDKNLVPLIKFIKSTDSGKLLDMVKESRDVQKIRDKELIAEKCRDPLPF</sequence>
<dbReference type="Gene3D" id="3.90.190.10">
    <property type="entry name" value="Protein tyrosine phosphatase superfamily"/>
    <property type="match status" value="1"/>
</dbReference>
<feature type="domain" description="Tyrosine-protein phosphatase" evidence="1">
    <location>
        <begin position="10"/>
        <end position="117"/>
    </location>
</feature>
<evidence type="ECO:0000259" key="1">
    <source>
        <dbReference type="Pfam" id="PF00102"/>
    </source>
</evidence>
<evidence type="ECO:0000313" key="2">
    <source>
        <dbReference type="Proteomes" id="UP000038045"/>
    </source>
</evidence>
<keyword evidence="2" id="KW-1185">Reference proteome</keyword>
<dbReference type="WBParaSite" id="PTRK_0000773300.1">
    <property type="protein sequence ID" value="PTRK_0000773300.1"/>
    <property type="gene ID" value="PTRK_0000773300"/>
</dbReference>
<protein>
    <submittedName>
        <fullName evidence="3">Tyrosine-protein phosphatase domain-containing protein</fullName>
    </submittedName>
</protein>
<organism evidence="2 3">
    <name type="scientific">Parastrongyloides trichosuri</name>
    <name type="common">Possum-specific nematode worm</name>
    <dbReference type="NCBI Taxonomy" id="131310"/>
    <lineage>
        <taxon>Eukaryota</taxon>
        <taxon>Metazoa</taxon>
        <taxon>Ecdysozoa</taxon>
        <taxon>Nematoda</taxon>
        <taxon>Chromadorea</taxon>
        <taxon>Rhabditida</taxon>
        <taxon>Tylenchina</taxon>
        <taxon>Panagrolaimomorpha</taxon>
        <taxon>Strongyloidoidea</taxon>
        <taxon>Strongyloididae</taxon>
        <taxon>Parastrongyloides</taxon>
    </lineage>
</organism>
<dbReference type="AlphaFoldDB" id="A0A0N4ZIH8"/>
<dbReference type="InterPro" id="IPR029021">
    <property type="entry name" value="Prot-tyrosine_phosphatase-like"/>
</dbReference>
<proteinExistence type="predicted"/>
<name>A0A0N4ZIH8_PARTI</name>